<accession>A0ABD2ZGT0</accession>
<dbReference type="EMBL" id="JBJUIK010000009">
    <property type="protein sequence ID" value="KAL3517470.1"/>
    <property type="molecule type" value="Genomic_DNA"/>
</dbReference>
<dbReference type="Proteomes" id="UP001630127">
    <property type="component" value="Unassembled WGS sequence"/>
</dbReference>
<keyword evidence="2" id="KW-1185">Reference proteome</keyword>
<name>A0ABD2ZGT0_9GENT</name>
<dbReference type="AlphaFoldDB" id="A0ABD2ZGT0"/>
<proteinExistence type="predicted"/>
<reference evidence="1 2" key="1">
    <citation type="submission" date="2024-11" db="EMBL/GenBank/DDBJ databases">
        <title>A near-complete genome assembly of Cinchona calisaya.</title>
        <authorList>
            <person name="Lian D.C."/>
            <person name="Zhao X.W."/>
            <person name="Wei L."/>
        </authorList>
    </citation>
    <scope>NUCLEOTIDE SEQUENCE [LARGE SCALE GENOMIC DNA]</scope>
    <source>
        <tissue evidence="1">Nenye</tissue>
    </source>
</reference>
<comment type="caution">
    <text evidence="1">The sequence shown here is derived from an EMBL/GenBank/DDBJ whole genome shotgun (WGS) entry which is preliminary data.</text>
</comment>
<evidence type="ECO:0000313" key="1">
    <source>
        <dbReference type="EMBL" id="KAL3517470.1"/>
    </source>
</evidence>
<gene>
    <name evidence="1" type="ORF">ACH5RR_020059</name>
</gene>
<organism evidence="1 2">
    <name type="scientific">Cinchona calisaya</name>
    <dbReference type="NCBI Taxonomy" id="153742"/>
    <lineage>
        <taxon>Eukaryota</taxon>
        <taxon>Viridiplantae</taxon>
        <taxon>Streptophyta</taxon>
        <taxon>Embryophyta</taxon>
        <taxon>Tracheophyta</taxon>
        <taxon>Spermatophyta</taxon>
        <taxon>Magnoliopsida</taxon>
        <taxon>eudicotyledons</taxon>
        <taxon>Gunneridae</taxon>
        <taxon>Pentapetalae</taxon>
        <taxon>asterids</taxon>
        <taxon>lamiids</taxon>
        <taxon>Gentianales</taxon>
        <taxon>Rubiaceae</taxon>
        <taxon>Cinchonoideae</taxon>
        <taxon>Cinchoneae</taxon>
        <taxon>Cinchona</taxon>
    </lineage>
</organism>
<evidence type="ECO:0000313" key="2">
    <source>
        <dbReference type="Proteomes" id="UP001630127"/>
    </source>
</evidence>
<sequence>MNSGHSLTSTTEPVWLLSYMNLNQQLIIPTILGTTTILSTGLADKCTGQHFEILLRQEIGGERRSPVDALFRWTLMHNATRYMMHIGSIPPFVLPHETKLS</sequence>
<protein>
    <submittedName>
        <fullName evidence="1">Uncharacterized protein</fullName>
    </submittedName>
</protein>